<dbReference type="OrthoDB" id="5835829at2759"/>
<evidence type="ECO:0000313" key="3">
    <source>
        <dbReference type="Proteomes" id="UP000326396"/>
    </source>
</evidence>
<evidence type="ECO:0008006" key="4">
    <source>
        <dbReference type="Google" id="ProtNLM"/>
    </source>
</evidence>
<gene>
    <name evidence="2" type="ORF">E3N88_06862</name>
</gene>
<protein>
    <recommendedName>
        <fullName evidence="4">UDP-glycosyltransferases domain-containing protein</fullName>
    </recommendedName>
</protein>
<comment type="similarity">
    <text evidence="1">Belongs to the UDP-glycosyltransferase family.</text>
</comment>
<dbReference type="AlphaFoldDB" id="A0A5N6PR71"/>
<evidence type="ECO:0000313" key="2">
    <source>
        <dbReference type="EMBL" id="KAD6795966.1"/>
    </source>
</evidence>
<sequence>MENAHVLVKPYPAQGHVMPLIEVARCLTSNGLKVTFVNTEFTHKRVVSTYLDIDGPSNLMQMVSIPNGMEPCDDRSDLGKMTKAVFQHMPTKLEELINDINKNNKEKIACIIADSGMGWVEELPRILKLIDDEVINCNGVPLKDEMIQLSTTTPFMDPAKFVWACIGDATTNQIFFENLFLGAKEAADHIICSSIIDLEPGTFTLFPKMLPIVCSVIYVAFGSITLLDQAQFEELALGLELTKKSFLWVVRLGKSENMDHEYPRGYMDRIGTRGKVWSVGHLSKRF</sequence>
<name>A0A5N6PR71_9ASTR</name>
<keyword evidence="3" id="KW-1185">Reference proteome</keyword>
<dbReference type="PANTHER" id="PTHR11926">
    <property type="entry name" value="GLUCOSYL/GLUCURONOSYL TRANSFERASES"/>
    <property type="match status" value="1"/>
</dbReference>
<reference evidence="2 3" key="1">
    <citation type="submission" date="2019-05" db="EMBL/GenBank/DDBJ databases">
        <title>Mikania micrantha, genome provides insights into the molecular mechanism of rapid growth.</title>
        <authorList>
            <person name="Liu B."/>
        </authorList>
    </citation>
    <scope>NUCLEOTIDE SEQUENCE [LARGE SCALE GENOMIC DNA]</scope>
    <source>
        <strain evidence="2">NLD-2019</strain>
        <tissue evidence="2">Leaf</tissue>
    </source>
</reference>
<dbReference type="Gene3D" id="3.40.50.2000">
    <property type="entry name" value="Glycogen Phosphorylase B"/>
    <property type="match status" value="2"/>
</dbReference>
<comment type="caution">
    <text evidence="2">The sequence shown here is derived from an EMBL/GenBank/DDBJ whole genome shotgun (WGS) entry which is preliminary data.</text>
</comment>
<organism evidence="2 3">
    <name type="scientific">Mikania micrantha</name>
    <name type="common">bitter vine</name>
    <dbReference type="NCBI Taxonomy" id="192012"/>
    <lineage>
        <taxon>Eukaryota</taxon>
        <taxon>Viridiplantae</taxon>
        <taxon>Streptophyta</taxon>
        <taxon>Embryophyta</taxon>
        <taxon>Tracheophyta</taxon>
        <taxon>Spermatophyta</taxon>
        <taxon>Magnoliopsida</taxon>
        <taxon>eudicotyledons</taxon>
        <taxon>Gunneridae</taxon>
        <taxon>Pentapetalae</taxon>
        <taxon>asterids</taxon>
        <taxon>campanulids</taxon>
        <taxon>Asterales</taxon>
        <taxon>Asteraceae</taxon>
        <taxon>Asteroideae</taxon>
        <taxon>Heliantheae alliance</taxon>
        <taxon>Eupatorieae</taxon>
        <taxon>Mikania</taxon>
    </lineage>
</organism>
<dbReference type="Proteomes" id="UP000326396">
    <property type="component" value="Linkage Group LG11"/>
</dbReference>
<dbReference type="GO" id="GO:0080043">
    <property type="term" value="F:quercetin 3-O-glucosyltransferase activity"/>
    <property type="evidence" value="ECO:0007669"/>
    <property type="project" value="TreeGrafter"/>
</dbReference>
<accession>A0A5N6PR71</accession>
<evidence type="ECO:0000256" key="1">
    <source>
        <dbReference type="ARBA" id="ARBA00009995"/>
    </source>
</evidence>
<dbReference type="GO" id="GO:0080044">
    <property type="term" value="F:quercetin 7-O-glucosyltransferase activity"/>
    <property type="evidence" value="ECO:0007669"/>
    <property type="project" value="TreeGrafter"/>
</dbReference>
<proteinExistence type="inferred from homology"/>
<dbReference type="EMBL" id="SZYD01000003">
    <property type="protein sequence ID" value="KAD6795966.1"/>
    <property type="molecule type" value="Genomic_DNA"/>
</dbReference>
<dbReference type="PANTHER" id="PTHR11926:SF1412">
    <property type="entry name" value="UDP-GLYCOSYLTRANSFERASE 83A1-LIKE"/>
    <property type="match status" value="1"/>
</dbReference>
<dbReference type="SUPFAM" id="SSF53756">
    <property type="entry name" value="UDP-Glycosyltransferase/glycogen phosphorylase"/>
    <property type="match status" value="1"/>
</dbReference>